<dbReference type="KEGG" id="vco:VC0395_A1448"/>
<organism evidence="1 2">
    <name type="scientific">Vibrio cholerae serotype O1 (strain ATCC 39541 / Classical Ogawa 395 / O395)</name>
    <dbReference type="NCBI Taxonomy" id="345073"/>
    <lineage>
        <taxon>Bacteria</taxon>
        <taxon>Pseudomonadati</taxon>
        <taxon>Pseudomonadota</taxon>
        <taxon>Gammaproteobacteria</taxon>
        <taxon>Vibrionales</taxon>
        <taxon>Vibrionaceae</taxon>
        <taxon>Vibrio</taxon>
    </lineage>
</organism>
<dbReference type="OrthoDB" id="6402824at2"/>
<proteinExistence type="predicted"/>
<dbReference type="PATRIC" id="fig|345073.21.peg.1904"/>
<dbReference type="Gene3D" id="1.20.1270.340">
    <property type="match status" value="1"/>
</dbReference>
<dbReference type="InterPro" id="IPR010890">
    <property type="entry name" value="PriC"/>
</dbReference>
<dbReference type="Proteomes" id="UP000000249">
    <property type="component" value="Chromosome 1"/>
</dbReference>
<dbReference type="EMBL" id="CP000627">
    <property type="protein sequence ID" value="ABQ21161.1"/>
    <property type="molecule type" value="Genomic_DNA"/>
</dbReference>
<reference evidence="1 2" key="1">
    <citation type="submission" date="2007-03" db="EMBL/GenBank/DDBJ databases">
        <authorList>
            <person name="Heidelberg J."/>
        </authorList>
    </citation>
    <scope>NUCLEOTIDE SEQUENCE [LARGE SCALE GENOMIC DNA]</scope>
    <source>
        <strain evidence="2">ATCC 39541 / Classical Ogawa 395 / O395</strain>
    </source>
</reference>
<accession>A0A0H3ALJ9</accession>
<sequence>MVGGMMESYSKFHTILNELKHSAAQLDRQRGEHHRPLFDEVLFHCHGKLLTPCVEEAHSTLQALIREKESGRLTALRAEYLSERLLAQIAALTRELSTQNVRRNEPKPHAYFKKPINELYQELAQHQDWERRLMDLVRDKALLLEQASATEKAAAQQALLQSEQRLNRCREAKIKIEKRITTQERKA</sequence>
<dbReference type="AlphaFoldDB" id="A0A0H3ALJ9"/>
<dbReference type="Pfam" id="PF07445">
    <property type="entry name" value="PriC"/>
    <property type="match status" value="1"/>
</dbReference>
<dbReference type="InterPro" id="IPR038338">
    <property type="entry name" value="PriC_sf"/>
</dbReference>
<gene>
    <name evidence="1" type="primary">priC</name>
    <name evidence="1" type="ordered locus">VC0395_A1448</name>
</gene>
<dbReference type="eggNOG" id="COG3923">
    <property type="taxonomic scope" value="Bacteria"/>
</dbReference>
<protein>
    <submittedName>
        <fullName evidence="1">Primosomal replication protein N</fullName>
    </submittedName>
</protein>
<evidence type="ECO:0000313" key="2">
    <source>
        <dbReference type="Proteomes" id="UP000000249"/>
    </source>
</evidence>
<evidence type="ECO:0000313" key="1">
    <source>
        <dbReference type="EMBL" id="ABQ21161.1"/>
    </source>
</evidence>
<name>A0A0H3ALJ9_VIBC3</name>
<dbReference type="KEGG" id="vcr:VC395_1972"/>